<evidence type="ECO:0000259" key="5">
    <source>
        <dbReference type="PROSITE" id="PS50977"/>
    </source>
</evidence>
<dbReference type="InterPro" id="IPR050109">
    <property type="entry name" value="HTH-type_TetR-like_transc_reg"/>
</dbReference>
<dbReference type="InterPro" id="IPR036271">
    <property type="entry name" value="Tet_transcr_reg_TetR-rel_C_sf"/>
</dbReference>
<evidence type="ECO:0000256" key="2">
    <source>
        <dbReference type="ARBA" id="ARBA00023125"/>
    </source>
</evidence>
<dbReference type="Pfam" id="PF02909">
    <property type="entry name" value="TetR_C_1"/>
    <property type="match status" value="1"/>
</dbReference>
<comment type="caution">
    <text evidence="6">The sequence shown here is derived from an EMBL/GenBank/DDBJ whole genome shotgun (WGS) entry which is preliminary data.</text>
</comment>
<dbReference type="InterPro" id="IPR004111">
    <property type="entry name" value="Repressor_TetR_C"/>
</dbReference>
<dbReference type="PANTHER" id="PTHR30055:SF151">
    <property type="entry name" value="TRANSCRIPTIONAL REGULATORY PROTEIN"/>
    <property type="match status" value="1"/>
</dbReference>
<proteinExistence type="predicted"/>
<evidence type="ECO:0000256" key="1">
    <source>
        <dbReference type="ARBA" id="ARBA00023015"/>
    </source>
</evidence>
<dbReference type="RefSeq" id="WP_374036532.1">
    <property type="nucleotide sequence ID" value="NZ_CP169082.1"/>
</dbReference>
<dbReference type="Proteomes" id="UP001596152">
    <property type="component" value="Unassembled WGS sequence"/>
</dbReference>
<dbReference type="SUPFAM" id="SSF48498">
    <property type="entry name" value="Tetracyclin repressor-like, C-terminal domain"/>
    <property type="match status" value="1"/>
</dbReference>
<evidence type="ECO:0000256" key="4">
    <source>
        <dbReference type="PROSITE-ProRule" id="PRU00335"/>
    </source>
</evidence>
<organism evidence="6 7">
    <name type="scientific">Brevundimonas staleyi</name>
    <dbReference type="NCBI Taxonomy" id="74326"/>
    <lineage>
        <taxon>Bacteria</taxon>
        <taxon>Pseudomonadati</taxon>
        <taxon>Pseudomonadota</taxon>
        <taxon>Alphaproteobacteria</taxon>
        <taxon>Caulobacterales</taxon>
        <taxon>Caulobacteraceae</taxon>
        <taxon>Brevundimonas</taxon>
    </lineage>
</organism>
<evidence type="ECO:0000313" key="6">
    <source>
        <dbReference type="EMBL" id="MFC5345543.1"/>
    </source>
</evidence>
<feature type="domain" description="HTH tetR-type" evidence="5">
    <location>
        <begin position="32"/>
        <end position="92"/>
    </location>
</feature>
<dbReference type="Gene3D" id="1.10.357.10">
    <property type="entry name" value="Tetracycline Repressor, domain 2"/>
    <property type="match status" value="1"/>
</dbReference>
<protein>
    <submittedName>
        <fullName evidence="6">TetR/AcrR family transcriptional regulator</fullName>
    </submittedName>
</protein>
<keyword evidence="1" id="KW-0805">Transcription regulation</keyword>
<dbReference type="Gene3D" id="1.10.10.60">
    <property type="entry name" value="Homeodomain-like"/>
    <property type="match status" value="1"/>
</dbReference>
<keyword evidence="2 4" id="KW-0238">DNA-binding</keyword>
<evidence type="ECO:0000256" key="3">
    <source>
        <dbReference type="ARBA" id="ARBA00023163"/>
    </source>
</evidence>
<reference evidence="7" key="1">
    <citation type="journal article" date="2019" name="Int. J. Syst. Evol. Microbiol.">
        <title>The Global Catalogue of Microorganisms (GCM) 10K type strain sequencing project: providing services to taxonomists for standard genome sequencing and annotation.</title>
        <authorList>
            <consortium name="The Broad Institute Genomics Platform"/>
            <consortium name="The Broad Institute Genome Sequencing Center for Infectious Disease"/>
            <person name="Wu L."/>
            <person name="Ma J."/>
        </authorList>
    </citation>
    <scope>NUCLEOTIDE SEQUENCE [LARGE SCALE GENOMIC DNA]</scope>
    <source>
        <strain evidence="7">JCM 12125</strain>
    </source>
</reference>
<dbReference type="PANTHER" id="PTHR30055">
    <property type="entry name" value="HTH-TYPE TRANSCRIPTIONAL REGULATOR RUTR"/>
    <property type="match status" value="1"/>
</dbReference>
<dbReference type="InterPro" id="IPR001647">
    <property type="entry name" value="HTH_TetR"/>
</dbReference>
<sequence length="257" mass="27639">MPRSIDQAAQARAEFRRLWGVSEPGRPGPSPGRSARDIARVGMVLADEAGLGGVTMRAVAERLGVSAMSLYNQVPGKAELLEVMLDEASAETAEGLAQAMASLPWPSRARTVARANWDSFLRHPWMLQLEAYRPVLGPGVMLKYDLELAAFEGLGLTDPEMDQALGSLLALVRGCAATAIDADASLRRGDVDDMEWWNARRPHLEALGLEKRYPLATRVGTAVGEQEKAPSSPAASLAFGLEAWIAGVERRLGHASD</sequence>
<keyword evidence="3" id="KW-0804">Transcription</keyword>
<evidence type="ECO:0000313" key="7">
    <source>
        <dbReference type="Proteomes" id="UP001596152"/>
    </source>
</evidence>
<dbReference type="EMBL" id="JBHSLF010000050">
    <property type="protein sequence ID" value="MFC5345543.1"/>
    <property type="molecule type" value="Genomic_DNA"/>
</dbReference>
<dbReference type="SUPFAM" id="SSF46689">
    <property type="entry name" value="Homeodomain-like"/>
    <property type="match status" value="1"/>
</dbReference>
<keyword evidence="7" id="KW-1185">Reference proteome</keyword>
<dbReference type="InterPro" id="IPR009057">
    <property type="entry name" value="Homeodomain-like_sf"/>
</dbReference>
<dbReference type="Pfam" id="PF00440">
    <property type="entry name" value="TetR_N"/>
    <property type="match status" value="1"/>
</dbReference>
<name>A0ABW0FWV0_9CAUL</name>
<accession>A0ABW0FWV0</accession>
<gene>
    <name evidence="6" type="ORF">ACFPIE_16630</name>
</gene>
<feature type="DNA-binding region" description="H-T-H motif" evidence="4">
    <location>
        <begin position="55"/>
        <end position="74"/>
    </location>
</feature>
<dbReference type="PROSITE" id="PS50977">
    <property type="entry name" value="HTH_TETR_2"/>
    <property type="match status" value="1"/>
</dbReference>